<dbReference type="SMART" id="SM00028">
    <property type="entry name" value="TPR"/>
    <property type="match status" value="2"/>
</dbReference>
<dbReference type="InterPro" id="IPR019734">
    <property type="entry name" value="TPR_rpt"/>
</dbReference>
<dbReference type="RefSeq" id="WP_132638492.1">
    <property type="nucleotide sequence ID" value="NZ_SMLD01000158.1"/>
</dbReference>
<evidence type="ECO:0000313" key="1">
    <source>
        <dbReference type="EMBL" id="TDE33429.1"/>
    </source>
</evidence>
<dbReference type="EMBL" id="SMLD01000158">
    <property type="protein sequence ID" value="TDE33429.1"/>
    <property type="molecule type" value="Genomic_DNA"/>
</dbReference>
<dbReference type="InterPro" id="IPR011990">
    <property type="entry name" value="TPR-like_helical_dom_sf"/>
</dbReference>
<reference evidence="1 2" key="1">
    <citation type="submission" date="2019-03" db="EMBL/GenBank/DDBJ databases">
        <title>Draft genome sequences of novel Actinobacteria.</title>
        <authorList>
            <person name="Sahin N."/>
            <person name="Ay H."/>
            <person name="Saygin H."/>
        </authorList>
    </citation>
    <scope>NUCLEOTIDE SEQUENCE [LARGE SCALE GENOMIC DNA]</scope>
    <source>
        <strain evidence="1 2">6K102</strain>
    </source>
</reference>
<name>A0A4R5EG91_9ACTN</name>
<accession>A0A4R5EG91</accession>
<organism evidence="1 2">
    <name type="scientific">Nonomuraea mesophila</name>
    <dbReference type="NCBI Taxonomy" id="2530382"/>
    <lineage>
        <taxon>Bacteria</taxon>
        <taxon>Bacillati</taxon>
        <taxon>Actinomycetota</taxon>
        <taxon>Actinomycetes</taxon>
        <taxon>Streptosporangiales</taxon>
        <taxon>Streptosporangiaceae</taxon>
        <taxon>Nonomuraea</taxon>
    </lineage>
</organism>
<comment type="caution">
    <text evidence="1">The sequence shown here is derived from an EMBL/GenBank/DDBJ whole genome shotgun (WGS) entry which is preliminary data.</text>
</comment>
<keyword evidence="2" id="KW-1185">Reference proteome</keyword>
<sequence length="658" mass="71276">MSTDLFGVRVLDLDHERRRVRFRVFVVYYEPSWGTDDLLPNDPSFFFRLLWEGADGIRGHNYGPLADLVGVDEFCDEAWVVRHTRLFVSGVHRVTTRNHPLDSDAWDRLAMFYYVRDGRWRDEDLLAQGDYDVEVTDPRWLAPLRLGQSWGTGSYESEAAEAIDVETAYAAPAAGGDTRAAFVLGWFRQEAGDVAGAVEAYRLAAGTQDPDERVKALLYLGNLHAEQGDSQAARAAYEEVVACQGVSPNGARRHVSRAALRLGALLRGSGAEEEAQSAFTLAEQLGDVDLIREARRLAGTETWAERTCRALRDQDQDASLRALTGACGSAAVARFGTELAGRRFDRARAALARLTESADLECAAVFGLDLAAVWTRENDDEAVDKVIDGVVATGRAAEGYRRALAEGLIDAVSGGTSRSERVVFKLLRLLQDNDDLDGVARLVPTAEQAHPRAAAKACHFLGIAHKKREDLQAAAEWLRRGAALTEPDEDAAARPAYDLGVVRVEQRDLNGACAAFSQAEKGFVYLGDRVRAALSLAGLLDGQGERVAAGAARTRAAFYQARLDLGSVEGARWSIRRLGDLLAEAGEEEAARTAYELAGETREPSTEPGAETCAAYHYAGWSMAEGSREPARTMLRTIAVGAGPHAAQAAAVLGEAAL</sequence>
<dbReference type="SUPFAM" id="SSF48452">
    <property type="entry name" value="TPR-like"/>
    <property type="match status" value="1"/>
</dbReference>
<dbReference type="AlphaFoldDB" id="A0A4R5EG91"/>
<dbReference type="Gene3D" id="1.25.40.10">
    <property type="entry name" value="Tetratricopeptide repeat domain"/>
    <property type="match status" value="2"/>
</dbReference>
<dbReference type="Proteomes" id="UP000295136">
    <property type="component" value="Unassembled WGS sequence"/>
</dbReference>
<gene>
    <name evidence="1" type="ORF">E1295_38190</name>
</gene>
<evidence type="ECO:0000313" key="2">
    <source>
        <dbReference type="Proteomes" id="UP000295136"/>
    </source>
</evidence>
<evidence type="ECO:0008006" key="3">
    <source>
        <dbReference type="Google" id="ProtNLM"/>
    </source>
</evidence>
<proteinExistence type="predicted"/>
<protein>
    <recommendedName>
        <fullName evidence="3">Tetratricopeptide repeat protein</fullName>
    </recommendedName>
</protein>